<sequence>QTTPKCDLCDVYPSTVNGYVSHVRIHHNSTLKANGVYLLCLCGHEVHYRDGNGSNSYHMQRKKGCDGRDFILKKKV</sequence>
<dbReference type="EMBL" id="BTSX01000001">
    <property type="protein sequence ID" value="GMS77842.1"/>
    <property type="molecule type" value="Genomic_DNA"/>
</dbReference>
<feature type="non-terminal residue" evidence="1">
    <location>
        <position position="1"/>
    </location>
</feature>
<reference evidence="1" key="1">
    <citation type="submission" date="2023-10" db="EMBL/GenBank/DDBJ databases">
        <title>Genome assembly of Pristionchus species.</title>
        <authorList>
            <person name="Yoshida K."/>
            <person name="Sommer R.J."/>
        </authorList>
    </citation>
    <scope>NUCLEOTIDE SEQUENCE</scope>
    <source>
        <strain evidence="1">RS0144</strain>
    </source>
</reference>
<proteinExistence type="predicted"/>
<dbReference type="Proteomes" id="UP001432027">
    <property type="component" value="Unassembled WGS sequence"/>
</dbReference>
<comment type="caution">
    <text evidence="1">The sequence shown here is derived from an EMBL/GenBank/DDBJ whole genome shotgun (WGS) entry which is preliminary data.</text>
</comment>
<dbReference type="AlphaFoldDB" id="A0AAV5S6R5"/>
<evidence type="ECO:0000313" key="2">
    <source>
        <dbReference type="Proteomes" id="UP001432027"/>
    </source>
</evidence>
<accession>A0AAV5S6R5</accession>
<evidence type="ECO:0008006" key="3">
    <source>
        <dbReference type="Google" id="ProtNLM"/>
    </source>
</evidence>
<gene>
    <name evidence="1" type="ORF">PENTCL1PPCAC_17</name>
</gene>
<protein>
    <recommendedName>
        <fullName evidence="3">C2H2-type domain-containing protein</fullName>
    </recommendedName>
</protein>
<evidence type="ECO:0000313" key="1">
    <source>
        <dbReference type="EMBL" id="GMS77842.1"/>
    </source>
</evidence>
<keyword evidence="2" id="KW-1185">Reference proteome</keyword>
<name>A0AAV5S6R5_9BILA</name>
<organism evidence="1 2">
    <name type="scientific">Pristionchus entomophagus</name>
    <dbReference type="NCBI Taxonomy" id="358040"/>
    <lineage>
        <taxon>Eukaryota</taxon>
        <taxon>Metazoa</taxon>
        <taxon>Ecdysozoa</taxon>
        <taxon>Nematoda</taxon>
        <taxon>Chromadorea</taxon>
        <taxon>Rhabditida</taxon>
        <taxon>Rhabditina</taxon>
        <taxon>Diplogasteromorpha</taxon>
        <taxon>Diplogasteroidea</taxon>
        <taxon>Neodiplogasteridae</taxon>
        <taxon>Pristionchus</taxon>
    </lineage>
</organism>
<feature type="non-terminal residue" evidence="1">
    <location>
        <position position="76"/>
    </location>
</feature>